<gene>
    <name evidence="2" type="ORF">GPUH_LOCUS23443</name>
</gene>
<dbReference type="InterPro" id="IPR012340">
    <property type="entry name" value="NA-bd_OB-fold"/>
</dbReference>
<dbReference type="InterPro" id="IPR050180">
    <property type="entry name" value="RNR_Ribonuclease"/>
</dbReference>
<dbReference type="GO" id="GO:0003723">
    <property type="term" value="F:RNA binding"/>
    <property type="evidence" value="ECO:0007669"/>
    <property type="project" value="InterPro"/>
</dbReference>
<dbReference type="Pfam" id="PF00773">
    <property type="entry name" value="RNB"/>
    <property type="match status" value="1"/>
</dbReference>
<feature type="domain" description="RNB" evidence="1">
    <location>
        <begin position="70"/>
        <end position="107"/>
    </location>
</feature>
<evidence type="ECO:0000259" key="1">
    <source>
        <dbReference type="Pfam" id="PF00773"/>
    </source>
</evidence>
<evidence type="ECO:0000313" key="2">
    <source>
        <dbReference type="EMBL" id="VDN41486.1"/>
    </source>
</evidence>
<dbReference type="PANTHER" id="PTHR23355:SF9">
    <property type="entry name" value="DIS3-LIKE EXONUCLEASE 2"/>
    <property type="match status" value="1"/>
</dbReference>
<accession>A0A183ER52</accession>
<dbReference type="EMBL" id="UYRT01097858">
    <property type="protein sequence ID" value="VDN41486.1"/>
    <property type="molecule type" value="Genomic_DNA"/>
</dbReference>
<evidence type="ECO:0000313" key="4">
    <source>
        <dbReference type="WBParaSite" id="GPUH_0002347301-mRNA-1"/>
    </source>
</evidence>
<reference evidence="4" key="1">
    <citation type="submission" date="2016-06" db="UniProtKB">
        <authorList>
            <consortium name="WormBaseParasite"/>
        </authorList>
    </citation>
    <scope>IDENTIFICATION</scope>
</reference>
<reference evidence="2 3" key="2">
    <citation type="submission" date="2018-11" db="EMBL/GenBank/DDBJ databases">
        <authorList>
            <consortium name="Pathogen Informatics"/>
        </authorList>
    </citation>
    <scope>NUCLEOTIDE SEQUENCE [LARGE SCALE GENOMIC DNA]</scope>
</reference>
<dbReference type="OrthoDB" id="372421at2759"/>
<dbReference type="PANTHER" id="PTHR23355">
    <property type="entry name" value="RIBONUCLEASE"/>
    <property type="match status" value="1"/>
</dbReference>
<evidence type="ECO:0000313" key="3">
    <source>
        <dbReference type="Proteomes" id="UP000271098"/>
    </source>
</evidence>
<protein>
    <submittedName>
        <fullName evidence="4">RNB domain-containing protein</fullName>
    </submittedName>
</protein>
<name>A0A183ER52_9BILA</name>
<dbReference type="InterPro" id="IPR001900">
    <property type="entry name" value="RNase_II/R"/>
</dbReference>
<proteinExistence type="predicted"/>
<dbReference type="SUPFAM" id="SSF50249">
    <property type="entry name" value="Nucleic acid-binding proteins"/>
    <property type="match status" value="1"/>
</dbReference>
<sequence length="121" mass="13136">MNLTINGMLSGILGFNGFGLKLYKSLGLAGDIEAETEGLLLANDIDTREFSSSALSSLPITEACEWKIDEVGVHIADVSHFVQSGTELDHWAYSRGTSVYLVHKVSSTLNSFFFSPLLFSS</sequence>
<dbReference type="AlphaFoldDB" id="A0A183ER52"/>
<dbReference type="WBParaSite" id="GPUH_0002347301-mRNA-1">
    <property type="protein sequence ID" value="GPUH_0002347301-mRNA-1"/>
    <property type="gene ID" value="GPUH_0002347301"/>
</dbReference>
<dbReference type="GO" id="GO:0010587">
    <property type="term" value="P:miRNA catabolic process"/>
    <property type="evidence" value="ECO:0007669"/>
    <property type="project" value="TreeGrafter"/>
</dbReference>
<dbReference type="GO" id="GO:0000175">
    <property type="term" value="F:3'-5'-RNA exonuclease activity"/>
    <property type="evidence" value="ECO:0007669"/>
    <property type="project" value="TreeGrafter"/>
</dbReference>
<dbReference type="GO" id="GO:0000932">
    <property type="term" value="C:P-body"/>
    <property type="evidence" value="ECO:0007669"/>
    <property type="project" value="TreeGrafter"/>
</dbReference>
<organism evidence="4">
    <name type="scientific">Gongylonema pulchrum</name>
    <dbReference type="NCBI Taxonomy" id="637853"/>
    <lineage>
        <taxon>Eukaryota</taxon>
        <taxon>Metazoa</taxon>
        <taxon>Ecdysozoa</taxon>
        <taxon>Nematoda</taxon>
        <taxon>Chromadorea</taxon>
        <taxon>Rhabditida</taxon>
        <taxon>Spirurina</taxon>
        <taxon>Spiruromorpha</taxon>
        <taxon>Spiruroidea</taxon>
        <taxon>Gongylonematidae</taxon>
        <taxon>Gongylonema</taxon>
    </lineage>
</organism>
<dbReference type="Proteomes" id="UP000271098">
    <property type="component" value="Unassembled WGS sequence"/>
</dbReference>
<dbReference type="GO" id="GO:0006402">
    <property type="term" value="P:mRNA catabolic process"/>
    <property type="evidence" value="ECO:0007669"/>
    <property type="project" value="TreeGrafter"/>
</dbReference>
<keyword evidence="3" id="KW-1185">Reference proteome</keyword>